<reference evidence="1 2" key="1">
    <citation type="submission" date="2017-08" db="EMBL/GenBank/DDBJ databases">
        <title>Infants hospitalized years apart are colonized by the same room-sourced microbial strains.</title>
        <authorList>
            <person name="Brooks B."/>
            <person name="Olm M.R."/>
            <person name="Firek B.A."/>
            <person name="Baker R."/>
            <person name="Thomas B.C."/>
            <person name="Morowitz M.J."/>
            <person name="Banfield J.F."/>
        </authorList>
    </citation>
    <scope>NUCLEOTIDE SEQUENCE [LARGE SCALE GENOMIC DNA]</scope>
    <source>
        <strain evidence="1">S2_012_000_R2_81</strain>
    </source>
</reference>
<comment type="caution">
    <text evidence="1">The sequence shown here is derived from an EMBL/GenBank/DDBJ whole genome shotgun (WGS) entry which is preliminary data.</text>
</comment>
<dbReference type="EMBL" id="QFOD01000023">
    <property type="protein sequence ID" value="PZP28345.1"/>
    <property type="molecule type" value="Genomic_DNA"/>
</dbReference>
<sequence length="190" mass="19952">MSIPVERLLSLVSEPVASAQPASATPREAAEQAIDRAARRAAVAAGALALPPGPLGWATLLPEMLGVWQLQRQLVADIAVLYGRSASLGPTQMLWCLFRHTAAQALRDLSVRVGDRLLVRPVAQAVLQQVAAAVGVRLGQQTLGRAVGRWLPVAGAAGVAAYAYWDTRQVGRAACALFDQPISEAGSDNS</sequence>
<evidence type="ECO:0000313" key="1">
    <source>
        <dbReference type="EMBL" id="PZP28345.1"/>
    </source>
</evidence>
<organism evidence="1 2">
    <name type="scientific">Roseateles depolymerans</name>
    <dbReference type="NCBI Taxonomy" id="76731"/>
    <lineage>
        <taxon>Bacteria</taxon>
        <taxon>Pseudomonadati</taxon>
        <taxon>Pseudomonadota</taxon>
        <taxon>Betaproteobacteria</taxon>
        <taxon>Burkholderiales</taxon>
        <taxon>Sphaerotilaceae</taxon>
        <taxon>Roseateles</taxon>
    </lineage>
</organism>
<protein>
    <submittedName>
        <fullName evidence="1">Uncharacterized protein</fullName>
    </submittedName>
</protein>
<dbReference type="Proteomes" id="UP000249633">
    <property type="component" value="Unassembled WGS sequence"/>
</dbReference>
<evidence type="ECO:0000313" key="2">
    <source>
        <dbReference type="Proteomes" id="UP000249633"/>
    </source>
</evidence>
<dbReference type="AlphaFoldDB" id="A0A2W5D8I5"/>
<gene>
    <name evidence="1" type="ORF">DI603_19470</name>
</gene>
<name>A0A2W5D8I5_9BURK</name>
<proteinExistence type="predicted"/>
<accession>A0A2W5D8I5</accession>